<dbReference type="AlphaFoldDB" id="A0A644UFB0"/>
<evidence type="ECO:0008006" key="3">
    <source>
        <dbReference type="Google" id="ProtNLM"/>
    </source>
</evidence>
<evidence type="ECO:0000313" key="2">
    <source>
        <dbReference type="EMBL" id="MPL77696.1"/>
    </source>
</evidence>
<accession>A0A644UFB0</accession>
<dbReference type="Gene3D" id="3.40.830.10">
    <property type="entry name" value="LigB-like"/>
    <property type="match status" value="1"/>
</dbReference>
<comment type="similarity">
    <text evidence="1">Belongs to the MEMO1 family.</text>
</comment>
<dbReference type="Pfam" id="PF01875">
    <property type="entry name" value="Memo"/>
    <property type="match status" value="1"/>
</dbReference>
<dbReference type="InterPro" id="IPR002737">
    <property type="entry name" value="MEMO1_fam"/>
</dbReference>
<protein>
    <recommendedName>
        <fullName evidence="3">MEMO1 family protein</fullName>
    </recommendedName>
</protein>
<dbReference type="PANTHER" id="PTHR11060:SF0">
    <property type="entry name" value="PROTEIN MEMO1"/>
    <property type="match status" value="1"/>
</dbReference>
<comment type="caution">
    <text evidence="2">The sequence shown here is derived from an EMBL/GenBank/DDBJ whole genome shotgun (WGS) entry which is preliminary data.</text>
</comment>
<proteinExistence type="inferred from homology"/>
<sequence length="279" mass="29734">MISKIPAEPKATEKSVRLSTLSGIFYPKNGDELKEHLSAFFASTVTSVSDPYGILVPHAGYVYSGKTAACGYAKIPPGFDGTFVLIGPSHAGADTCTSDMIWETPIGNVAPDRDFIEALRSAVPVRNDLVSVKENSLEVQIPFIRYRFPNARIVPILMGDQSPGGAERIARAVISAAKTTGTRPVIIASGDGSHYVPAKIAEQNDLTVLASLRNLDVDAFYDALVRLRPSMCGYGCIAAMALICAAFGAKEARILLYQTTGDVTGDQNEVVGYAAMEVV</sequence>
<dbReference type="NCBIfam" id="TIGR04336">
    <property type="entry name" value="AmmeMemoSam_B"/>
    <property type="match status" value="1"/>
</dbReference>
<reference evidence="2" key="1">
    <citation type="submission" date="2019-08" db="EMBL/GenBank/DDBJ databases">
        <authorList>
            <person name="Kucharzyk K."/>
            <person name="Murdoch R.W."/>
            <person name="Higgins S."/>
            <person name="Loffler F."/>
        </authorList>
    </citation>
    <scope>NUCLEOTIDE SEQUENCE</scope>
</reference>
<dbReference type="CDD" id="cd07361">
    <property type="entry name" value="MEMO_like"/>
    <property type="match status" value="1"/>
</dbReference>
<organism evidence="2">
    <name type="scientific">bioreactor metagenome</name>
    <dbReference type="NCBI Taxonomy" id="1076179"/>
    <lineage>
        <taxon>unclassified sequences</taxon>
        <taxon>metagenomes</taxon>
        <taxon>ecological metagenomes</taxon>
    </lineage>
</organism>
<dbReference type="PANTHER" id="PTHR11060">
    <property type="entry name" value="PROTEIN MEMO1"/>
    <property type="match status" value="1"/>
</dbReference>
<dbReference type="EMBL" id="VSSQ01000109">
    <property type="protein sequence ID" value="MPL77696.1"/>
    <property type="molecule type" value="Genomic_DNA"/>
</dbReference>
<name>A0A644UFB0_9ZZZZ</name>
<gene>
    <name evidence="2" type="ORF">SDC9_23553</name>
</gene>
<evidence type="ECO:0000256" key="1">
    <source>
        <dbReference type="ARBA" id="ARBA00006315"/>
    </source>
</evidence>
<dbReference type="HAMAP" id="MF_00055">
    <property type="entry name" value="MEMO1"/>
    <property type="match status" value="1"/>
</dbReference>